<proteinExistence type="predicted"/>
<dbReference type="Proteomes" id="UP000005446">
    <property type="component" value="Unassembled WGS sequence"/>
</dbReference>
<accession>H0EIF8</accession>
<dbReference type="InParanoid" id="H0EIF8"/>
<reference evidence="1 2" key="1">
    <citation type="journal article" date="2012" name="Eukaryot. Cell">
        <title>Genome sequence of the fungus Glarea lozoyensis: the first genome sequence of a species from the Helotiaceae family.</title>
        <authorList>
            <person name="Youssar L."/>
            <person name="Gruening B.A."/>
            <person name="Erxleben A."/>
            <person name="Guenther S."/>
            <person name="Huettel W."/>
        </authorList>
    </citation>
    <scope>NUCLEOTIDE SEQUENCE [LARGE SCALE GENOMIC DNA]</scope>
    <source>
        <strain evidence="2">ATCC 74030 / MF5533</strain>
    </source>
</reference>
<gene>
    <name evidence="1" type="ORF">M7I_2313</name>
</gene>
<evidence type="ECO:0000313" key="2">
    <source>
        <dbReference type="Proteomes" id="UP000005446"/>
    </source>
</evidence>
<protein>
    <submittedName>
        <fullName evidence="1">Uncharacterized protein</fullName>
    </submittedName>
</protein>
<organism evidence="1 2">
    <name type="scientific">Glarea lozoyensis (strain ATCC 74030 / MF5533)</name>
    <dbReference type="NCBI Taxonomy" id="1104152"/>
    <lineage>
        <taxon>Eukaryota</taxon>
        <taxon>Fungi</taxon>
        <taxon>Dikarya</taxon>
        <taxon>Ascomycota</taxon>
        <taxon>Pezizomycotina</taxon>
        <taxon>Leotiomycetes</taxon>
        <taxon>Helotiales</taxon>
        <taxon>Helotiaceae</taxon>
        <taxon>Glarea</taxon>
    </lineage>
</organism>
<keyword evidence="2" id="KW-1185">Reference proteome</keyword>
<dbReference type="HOGENOM" id="CLU_1731649_0_0_1"/>
<comment type="caution">
    <text evidence="1">The sequence shown here is derived from an EMBL/GenBank/DDBJ whole genome shotgun (WGS) entry which is preliminary data.</text>
</comment>
<name>H0EIF8_GLAL7</name>
<dbReference type="AlphaFoldDB" id="H0EIF8"/>
<dbReference type="OrthoDB" id="10331334at2759"/>
<sequence>MADSFRIGWLLLRQLFSTRAKPVGTRDFEPEVAAAGWLGGARWIAVVDGWVMEEDALVGETCAAIVGPAGMRIDAGDWMAAGAGAGAGALGAPGGCRACAGDNLEVPCGWREGSKWGARRVWKGTDWNRSRTTQHHELTIQMAGPMGKREI</sequence>
<dbReference type="EMBL" id="AGUE01000047">
    <property type="protein sequence ID" value="EHL01679.1"/>
    <property type="molecule type" value="Genomic_DNA"/>
</dbReference>
<evidence type="ECO:0000313" key="1">
    <source>
        <dbReference type="EMBL" id="EHL01679.1"/>
    </source>
</evidence>